<organism evidence="1 2">
    <name type="scientific">Sinanodonta woodiana</name>
    <name type="common">Chinese pond mussel</name>
    <name type="synonym">Anodonta woodiana</name>
    <dbReference type="NCBI Taxonomy" id="1069815"/>
    <lineage>
        <taxon>Eukaryota</taxon>
        <taxon>Metazoa</taxon>
        <taxon>Spiralia</taxon>
        <taxon>Lophotrochozoa</taxon>
        <taxon>Mollusca</taxon>
        <taxon>Bivalvia</taxon>
        <taxon>Autobranchia</taxon>
        <taxon>Heteroconchia</taxon>
        <taxon>Palaeoheterodonta</taxon>
        <taxon>Unionida</taxon>
        <taxon>Unionoidea</taxon>
        <taxon>Unionidae</taxon>
        <taxon>Unioninae</taxon>
        <taxon>Sinanodonta</taxon>
    </lineage>
</organism>
<dbReference type="AlphaFoldDB" id="A0ABD3WQE6"/>
<proteinExistence type="predicted"/>
<dbReference type="EMBL" id="JBJQND010000005">
    <property type="protein sequence ID" value="KAL3876200.1"/>
    <property type="molecule type" value="Genomic_DNA"/>
</dbReference>
<evidence type="ECO:0000313" key="2">
    <source>
        <dbReference type="Proteomes" id="UP001634394"/>
    </source>
</evidence>
<dbReference type="Proteomes" id="UP001634394">
    <property type="component" value="Unassembled WGS sequence"/>
</dbReference>
<protein>
    <submittedName>
        <fullName evidence="1">Uncharacterized protein</fullName>
    </submittedName>
</protein>
<reference evidence="1 2" key="1">
    <citation type="submission" date="2024-11" db="EMBL/GenBank/DDBJ databases">
        <title>Chromosome-level genome assembly of the freshwater bivalve Anodonta woodiana.</title>
        <authorList>
            <person name="Chen X."/>
        </authorList>
    </citation>
    <scope>NUCLEOTIDE SEQUENCE [LARGE SCALE GENOMIC DNA]</scope>
    <source>
        <strain evidence="1">MN2024</strain>
        <tissue evidence="1">Gills</tissue>
    </source>
</reference>
<gene>
    <name evidence="1" type="ORF">ACJMK2_034070</name>
</gene>
<evidence type="ECO:0000313" key="1">
    <source>
        <dbReference type="EMBL" id="KAL3876200.1"/>
    </source>
</evidence>
<sequence>MKRIKPYWWTHTIHRNRTCLRWISDPCIWPDLTFGTGEFQYLASCMIKSDDSIIPSGNNQLPLMDTLVSLKAACPHAASFPMKQAFPPLFTSPIDETVTGFLAEDKPLISDKI</sequence>
<name>A0ABD3WQE6_SINWO</name>
<comment type="caution">
    <text evidence="1">The sequence shown here is derived from an EMBL/GenBank/DDBJ whole genome shotgun (WGS) entry which is preliminary data.</text>
</comment>
<accession>A0ABD3WQE6</accession>
<keyword evidence="2" id="KW-1185">Reference proteome</keyword>